<name>A0ABR3Y6E4_9PEZI</name>
<protein>
    <submittedName>
        <fullName evidence="1">Uncharacterized protein</fullName>
    </submittedName>
</protein>
<accession>A0ABR3Y6E4</accession>
<gene>
    <name evidence="1" type="ORF">Daus18300_000352</name>
</gene>
<dbReference type="EMBL" id="JAWRVE010000002">
    <property type="protein sequence ID" value="KAL1883294.1"/>
    <property type="molecule type" value="Genomic_DNA"/>
</dbReference>
<organism evidence="1 2">
    <name type="scientific">Diaporthe australafricana</name>
    <dbReference type="NCBI Taxonomy" id="127596"/>
    <lineage>
        <taxon>Eukaryota</taxon>
        <taxon>Fungi</taxon>
        <taxon>Dikarya</taxon>
        <taxon>Ascomycota</taxon>
        <taxon>Pezizomycotina</taxon>
        <taxon>Sordariomycetes</taxon>
        <taxon>Sordariomycetidae</taxon>
        <taxon>Diaporthales</taxon>
        <taxon>Diaporthaceae</taxon>
        <taxon>Diaporthe</taxon>
    </lineage>
</organism>
<keyword evidence="2" id="KW-1185">Reference proteome</keyword>
<evidence type="ECO:0000313" key="1">
    <source>
        <dbReference type="EMBL" id="KAL1883294.1"/>
    </source>
</evidence>
<evidence type="ECO:0000313" key="2">
    <source>
        <dbReference type="Proteomes" id="UP001583177"/>
    </source>
</evidence>
<sequence>MASIGRFAFAGVSTAVEVTNALASVNIDFSLVKIDPPHEFRDVGRFLAPKRRDTAEDGILHITARRLGAIFEAILPETPQLIKAYGQRASEIMSASSKDSPPSIGIFAQHAGIDDASIWAGATSGPGAIQVHLLACMLARM</sequence>
<proteinExistence type="predicted"/>
<reference evidence="1 2" key="1">
    <citation type="journal article" date="2024" name="IMA Fungus">
        <title>IMA Genome - F19 : A genome assembly and annotation guide to empower mycologists, including annotated draft genome sequences of Ceratocystis pirilliformis, Diaporthe australafricana, Fusarium ophioides, Paecilomyces lecythidis, and Sporothrix stenoceras.</title>
        <authorList>
            <person name="Aylward J."/>
            <person name="Wilson A.M."/>
            <person name="Visagie C.M."/>
            <person name="Spraker J."/>
            <person name="Barnes I."/>
            <person name="Buitendag C."/>
            <person name="Ceriani C."/>
            <person name="Del Mar Angel L."/>
            <person name="du Plessis D."/>
            <person name="Fuchs T."/>
            <person name="Gasser K."/>
            <person name="Kramer D."/>
            <person name="Li W."/>
            <person name="Munsamy K."/>
            <person name="Piso A."/>
            <person name="Price J.L."/>
            <person name="Sonnekus B."/>
            <person name="Thomas C."/>
            <person name="van der Nest A."/>
            <person name="van Dijk A."/>
            <person name="van Heerden A."/>
            <person name="van Vuuren N."/>
            <person name="Yilmaz N."/>
            <person name="Duong T.A."/>
            <person name="van der Merwe N.A."/>
            <person name="Wingfield M.J."/>
            <person name="Wingfield B.D."/>
        </authorList>
    </citation>
    <scope>NUCLEOTIDE SEQUENCE [LARGE SCALE GENOMIC DNA]</scope>
    <source>
        <strain evidence="1 2">CMW 18300</strain>
    </source>
</reference>
<comment type="caution">
    <text evidence="1">The sequence shown here is derived from an EMBL/GenBank/DDBJ whole genome shotgun (WGS) entry which is preliminary data.</text>
</comment>
<dbReference type="Proteomes" id="UP001583177">
    <property type="component" value="Unassembled WGS sequence"/>
</dbReference>